<dbReference type="OrthoDB" id="5904696at2759"/>
<reference evidence="1 2" key="1">
    <citation type="submission" date="2020-08" db="EMBL/GenBank/DDBJ databases">
        <authorList>
            <person name="Koutsovoulos G."/>
            <person name="Danchin GJ E."/>
        </authorList>
    </citation>
    <scope>NUCLEOTIDE SEQUENCE [LARGE SCALE GENOMIC DNA]</scope>
</reference>
<sequence>MFSFHKAIIENPQVTIDGKNVQIFDWLKEKGQEKFFDLGMAEFSETTGAFLLFEQIGLKKYMATSVSSPFPTHLHFLGQDFLVIIPGKLIF</sequence>
<evidence type="ECO:0000313" key="1">
    <source>
        <dbReference type="EMBL" id="CAD2170809.1"/>
    </source>
</evidence>
<name>A0A6V7V7A3_MELEN</name>
<dbReference type="AlphaFoldDB" id="A0A6V7V7A3"/>
<proteinExistence type="predicted"/>
<gene>
    <name evidence="1" type="ORF">MENT_LOCUS22234</name>
</gene>
<evidence type="ECO:0000313" key="2">
    <source>
        <dbReference type="Proteomes" id="UP000580250"/>
    </source>
</evidence>
<comment type="caution">
    <text evidence="1">The sequence shown here is derived from an EMBL/GenBank/DDBJ whole genome shotgun (WGS) entry which is preliminary data.</text>
</comment>
<dbReference type="Proteomes" id="UP000580250">
    <property type="component" value="Unassembled WGS sequence"/>
</dbReference>
<accession>A0A6V7V7A3</accession>
<organism evidence="1 2">
    <name type="scientific">Meloidogyne enterolobii</name>
    <name type="common">Root-knot nematode worm</name>
    <name type="synonym">Meloidogyne mayaguensis</name>
    <dbReference type="NCBI Taxonomy" id="390850"/>
    <lineage>
        <taxon>Eukaryota</taxon>
        <taxon>Metazoa</taxon>
        <taxon>Ecdysozoa</taxon>
        <taxon>Nematoda</taxon>
        <taxon>Chromadorea</taxon>
        <taxon>Rhabditida</taxon>
        <taxon>Tylenchina</taxon>
        <taxon>Tylenchomorpha</taxon>
        <taxon>Tylenchoidea</taxon>
        <taxon>Meloidogynidae</taxon>
        <taxon>Meloidogyninae</taxon>
        <taxon>Meloidogyne</taxon>
    </lineage>
</organism>
<dbReference type="EMBL" id="CAJEWN010000174">
    <property type="protein sequence ID" value="CAD2170809.1"/>
    <property type="molecule type" value="Genomic_DNA"/>
</dbReference>
<protein>
    <submittedName>
        <fullName evidence="1">Uncharacterized protein</fullName>
    </submittedName>
</protein>